<organism evidence="1 2">
    <name type="scientific">Lacinutrix iliipiscaria</name>
    <dbReference type="NCBI Taxonomy" id="1230532"/>
    <lineage>
        <taxon>Bacteria</taxon>
        <taxon>Pseudomonadati</taxon>
        <taxon>Bacteroidota</taxon>
        <taxon>Flavobacteriia</taxon>
        <taxon>Flavobacteriales</taxon>
        <taxon>Flavobacteriaceae</taxon>
        <taxon>Lacinutrix</taxon>
    </lineage>
</organism>
<keyword evidence="2" id="KW-1185">Reference proteome</keyword>
<dbReference type="Proteomes" id="UP001597533">
    <property type="component" value="Unassembled WGS sequence"/>
</dbReference>
<dbReference type="EMBL" id="JBHUOV010000005">
    <property type="protein sequence ID" value="MFD2823956.1"/>
    <property type="molecule type" value="Genomic_DNA"/>
</dbReference>
<evidence type="ECO:0000313" key="1">
    <source>
        <dbReference type="EMBL" id="MFD2823956.1"/>
    </source>
</evidence>
<protein>
    <recommendedName>
        <fullName evidence="3">Lipoprotein</fullName>
    </recommendedName>
</protein>
<dbReference type="PROSITE" id="PS51257">
    <property type="entry name" value="PROKAR_LIPOPROTEIN"/>
    <property type="match status" value="1"/>
</dbReference>
<dbReference type="RefSeq" id="WP_183489604.1">
    <property type="nucleotide sequence ID" value="NZ_JBHUOV010000005.1"/>
</dbReference>
<comment type="caution">
    <text evidence="1">The sequence shown here is derived from an EMBL/GenBank/DDBJ whole genome shotgun (WGS) entry which is preliminary data.</text>
</comment>
<gene>
    <name evidence="1" type="ORF">ACFS5M_09760</name>
</gene>
<reference evidence="2" key="1">
    <citation type="journal article" date="2019" name="Int. J. Syst. Evol. Microbiol.">
        <title>The Global Catalogue of Microorganisms (GCM) 10K type strain sequencing project: providing services to taxonomists for standard genome sequencing and annotation.</title>
        <authorList>
            <consortium name="The Broad Institute Genomics Platform"/>
            <consortium name="The Broad Institute Genome Sequencing Center for Infectious Disease"/>
            <person name="Wu L."/>
            <person name="Ma J."/>
        </authorList>
    </citation>
    <scope>NUCLEOTIDE SEQUENCE [LARGE SCALE GENOMIC DNA]</scope>
    <source>
        <strain evidence="2">KCTC 32141</strain>
    </source>
</reference>
<accession>A0ABW5WR84</accession>
<evidence type="ECO:0008006" key="3">
    <source>
        <dbReference type="Google" id="ProtNLM"/>
    </source>
</evidence>
<sequence>MKKIIFVGMLLASLFLSGCDQPRCENLNRIYIDNAIDSKIYNDELTRELSTEQNLAFWLEAVITKNNQDYLLVSITNENMCATGQFLVKDWSQIENLHKTRGKGYRGAQLQGFSYSITYTKTETILNFKGLTAIVD</sequence>
<name>A0ABW5WR84_9FLAO</name>
<proteinExistence type="predicted"/>
<evidence type="ECO:0000313" key="2">
    <source>
        <dbReference type="Proteomes" id="UP001597533"/>
    </source>
</evidence>